<keyword evidence="2" id="KW-1185">Reference proteome</keyword>
<dbReference type="InterPro" id="IPR006379">
    <property type="entry name" value="HAD-SF_hydro_IIB"/>
</dbReference>
<dbReference type="SFLD" id="SFLDG01140">
    <property type="entry name" value="C2.B:_Phosphomannomutase_and_P"/>
    <property type="match status" value="1"/>
</dbReference>
<sequence length="271" mass="30321">MGHIKHIFSDMDGTLLDRDGNMTPANKMAIEHSHIPFTLVSARAPMEMMTVINALKLTAPQIAFNGGLIFKMQGHRLIPIQASSIPAMDAQQILHQVTRRFPNVSVSCYSMNAWYAERIDAGIELERHITHQTPTLVPFGKLIEQRDLRLFKIMMITRNPDELTHLQAYLRAMQLPTVAIQQSGRTFVEVTSKRARKSTGIAFIRQQERLQANELVAFGDGHNDLPMFESVGHAIVMGNALPEIKAVGERVTLSNNENGVAYGIRQLLVES</sequence>
<dbReference type="GO" id="GO:0016791">
    <property type="term" value="F:phosphatase activity"/>
    <property type="evidence" value="ECO:0007669"/>
    <property type="project" value="TreeGrafter"/>
</dbReference>
<dbReference type="OrthoDB" id="9790031at2"/>
<dbReference type="InterPro" id="IPR000150">
    <property type="entry name" value="Cof"/>
</dbReference>
<dbReference type="AlphaFoldDB" id="A0A0R1REQ0"/>
<dbReference type="PATRIC" id="fig|1114972.6.peg.2593"/>
<dbReference type="PANTHER" id="PTHR10000:SF8">
    <property type="entry name" value="HAD SUPERFAMILY HYDROLASE-LIKE, TYPE 3"/>
    <property type="match status" value="1"/>
</dbReference>
<dbReference type="InterPro" id="IPR036412">
    <property type="entry name" value="HAD-like_sf"/>
</dbReference>
<dbReference type="PANTHER" id="PTHR10000">
    <property type="entry name" value="PHOSPHOSERINE PHOSPHATASE"/>
    <property type="match status" value="1"/>
</dbReference>
<dbReference type="NCBIfam" id="TIGR01484">
    <property type="entry name" value="HAD-SF-IIB"/>
    <property type="match status" value="1"/>
</dbReference>
<dbReference type="Gene3D" id="3.30.1240.10">
    <property type="match status" value="1"/>
</dbReference>
<dbReference type="InterPro" id="IPR023214">
    <property type="entry name" value="HAD_sf"/>
</dbReference>
<proteinExistence type="predicted"/>
<dbReference type="Pfam" id="PF08282">
    <property type="entry name" value="Hydrolase_3"/>
    <property type="match status" value="1"/>
</dbReference>
<dbReference type="EMBL" id="AZFF01000007">
    <property type="protein sequence ID" value="KRL55073.1"/>
    <property type="molecule type" value="Genomic_DNA"/>
</dbReference>
<organism evidence="1 2">
    <name type="scientific">Furfurilactobacillus rossiae DSM 15814</name>
    <dbReference type="NCBI Taxonomy" id="1114972"/>
    <lineage>
        <taxon>Bacteria</taxon>
        <taxon>Bacillati</taxon>
        <taxon>Bacillota</taxon>
        <taxon>Bacilli</taxon>
        <taxon>Lactobacillales</taxon>
        <taxon>Lactobacillaceae</taxon>
        <taxon>Furfurilactobacillus</taxon>
    </lineage>
</organism>
<dbReference type="STRING" id="1114972.FD35_GL002529"/>
<dbReference type="CDD" id="cd07516">
    <property type="entry name" value="HAD_Pase"/>
    <property type="match status" value="1"/>
</dbReference>
<dbReference type="Gene3D" id="3.40.50.1000">
    <property type="entry name" value="HAD superfamily/HAD-like"/>
    <property type="match status" value="1"/>
</dbReference>
<evidence type="ECO:0000313" key="2">
    <source>
        <dbReference type="Proteomes" id="UP000051999"/>
    </source>
</evidence>
<evidence type="ECO:0000313" key="1">
    <source>
        <dbReference type="EMBL" id="KRL55073.1"/>
    </source>
</evidence>
<reference evidence="1 2" key="1">
    <citation type="journal article" date="2015" name="Genome Announc.">
        <title>Expanding the biotechnology potential of lactobacilli through comparative genomics of 213 strains and associated genera.</title>
        <authorList>
            <person name="Sun Z."/>
            <person name="Harris H.M."/>
            <person name="McCann A."/>
            <person name="Guo C."/>
            <person name="Argimon S."/>
            <person name="Zhang W."/>
            <person name="Yang X."/>
            <person name="Jeffery I.B."/>
            <person name="Cooney J.C."/>
            <person name="Kagawa T.F."/>
            <person name="Liu W."/>
            <person name="Song Y."/>
            <person name="Salvetti E."/>
            <person name="Wrobel A."/>
            <person name="Rasinkangas P."/>
            <person name="Parkhill J."/>
            <person name="Rea M.C."/>
            <person name="O'Sullivan O."/>
            <person name="Ritari J."/>
            <person name="Douillard F.P."/>
            <person name="Paul Ross R."/>
            <person name="Yang R."/>
            <person name="Briner A.E."/>
            <person name="Felis G.E."/>
            <person name="de Vos W.M."/>
            <person name="Barrangou R."/>
            <person name="Klaenhammer T.R."/>
            <person name="Caufield P.W."/>
            <person name="Cui Y."/>
            <person name="Zhang H."/>
            <person name="O'Toole P.W."/>
        </authorList>
    </citation>
    <scope>NUCLEOTIDE SEQUENCE [LARGE SCALE GENOMIC DNA]</scope>
    <source>
        <strain evidence="1 2">DSM 15814</strain>
    </source>
</reference>
<keyword evidence="1" id="KW-0378">Hydrolase</keyword>
<dbReference type="SUPFAM" id="SSF56784">
    <property type="entry name" value="HAD-like"/>
    <property type="match status" value="1"/>
</dbReference>
<dbReference type="Proteomes" id="UP000051999">
    <property type="component" value="Unassembled WGS sequence"/>
</dbReference>
<dbReference type="GO" id="GO:0005829">
    <property type="term" value="C:cytosol"/>
    <property type="evidence" value="ECO:0007669"/>
    <property type="project" value="TreeGrafter"/>
</dbReference>
<dbReference type="SFLD" id="SFLDS00003">
    <property type="entry name" value="Haloacid_Dehalogenase"/>
    <property type="match status" value="1"/>
</dbReference>
<comment type="caution">
    <text evidence="1">The sequence shown here is derived from an EMBL/GenBank/DDBJ whole genome shotgun (WGS) entry which is preliminary data.</text>
</comment>
<dbReference type="GO" id="GO:0000287">
    <property type="term" value="F:magnesium ion binding"/>
    <property type="evidence" value="ECO:0007669"/>
    <property type="project" value="TreeGrafter"/>
</dbReference>
<gene>
    <name evidence="1" type="ORF">FD35_GL002529</name>
</gene>
<name>A0A0R1REQ0_9LACO</name>
<dbReference type="eggNOG" id="COG0561">
    <property type="taxonomic scope" value="Bacteria"/>
</dbReference>
<dbReference type="NCBIfam" id="TIGR00099">
    <property type="entry name" value="Cof-subfamily"/>
    <property type="match status" value="1"/>
</dbReference>
<dbReference type="RefSeq" id="WP_017260588.1">
    <property type="nucleotide sequence ID" value="NZ_AUAW01000007.1"/>
</dbReference>
<accession>A0A0R1REQ0</accession>
<protein>
    <submittedName>
        <fullName evidence="1">Cof-like hydrolase</fullName>
    </submittedName>
</protein>